<proteinExistence type="predicted"/>
<comment type="caution">
    <text evidence="1">The sequence shown here is derived from an EMBL/GenBank/DDBJ whole genome shotgun (WGS) entry which is preliminary data.</text>
</comment>
<dbReference type="Gene3D" id="2.40.360.10">
    <property type="entry name" value="YmcC-like"/>
    <property type="match status" value="1"/>
</dbReference>
<dbReference type="PROSITE" id="PS51257">
    <property type="entry name" value="PROKAR_LIPOPROTEIN"/>
    <property type="match status" value="1"/>
</dbReference>
<dbReference type="RefSeq" id="WP_240129328.1">
    <property type="nucleotide sequence ID" value="NZ_JACSDI010000001.1"/>
</dbReference>
<sequence length="236" mass="26107">MRIYKRLFPFIAASAVCLSLSGCSQRISALNDTVKLAFWGNEDVVLTPEQVSANPYASIYVKIEDTAQAFVVLAFAEPKISLSSVKNAPEALELKWLSADKGMLVTVNGRLVKTHNLLMGNLSAVESSEPDPLLLGLHLSSTPKTWTRTLDWQPGYHYGYQAKSEFKLISDENILINGTPTQALHFSENVSVDALNIQYQNEFWLDPQTGSVIKSHQKIAPNLPFIDITLLKPFAA</sequence>
<keyword evidence="2" id="KW-1185">Reference proteome</keyword>
<dbReference type="EMBL" id="JACSDI010000001">
    <property type="protein sequence ID" value="MCG9962534.1"/>
    <property type="molecule type" value="Genomic_DNA"/>
</dbReference>
<keyword evidence="1" id="KW-0449">Lipoprotein</keyword>
<dbReference type="Pfam" id="PF11102">
    <property type="entry name" value="YjbF"/>
    <property type="match status" value="1"/>
</dbReference>
<evidence type="ECO:0000313" key="2">
    <source>
        <dbReference type="Proteomes" id="UP000829384"/>
    </source>
</evidence>
<organism evidence="1 2">
    <name type="scientific">Shewanella cutis</name>
    <dbReference type="NCBI Taxonomy" id="2766780"/>
    <lineage>
        <taxon>Bacteria</taxon>
        <taxon>Pseudomonadati</taxon>
        <taxon>Pseudomonadota</taxon>
        <taxon>Gammaproteobacteria</taxon>
        <taxon>Alteromonadales</taxon>
        <taxon>Shewanellaceae</taxon>
        <taxon>Shewanella</taxon>
    </lineage>
</organism>
<accession>A0ABS9QQC1</accession>
<dbReference type="InterPro" id="IPR023373">
    <property type="entry name" value="YmcC_sf"/>
</dbReference>
<protein>
    <submittedName>
        <fullName evidence="1">YjbF family lipoprotein</fullName>
    </submittedName>
</protein>
<evidence type="ECO:0000313" key="1">
    <source>
        <dbReference type="EMBL" id="MCG9962534.1"/>
    </source>
</evidence>
<gene>
    <name evidence="1" type="ORF">H9J30_01125</name>
</gene>
<reference evidence="1 2" key="1">
    <citation type="submission" date="2020-08" db="EMBL/GenBank/DDBJ databases">
        <title>Whole genome sequence of Shewanella sp strain PS-2.</title>
        <authorList>
            <person name="Das S.K."/>
        </authorList>
    </citation>
    <scope>NUCLEOTIDE SEQUENCE [LARGE SCALE GENOMIC DNA]</scope>
    <source>
        <strain evidence="1 2">PS-2</strain>
    </source>
</reference>
<name>A0ABS9QQC1_9GAMM</name>
<dbReference type="InterPro" id="IPR021308">
    <property type="entry name" value="GfcB"/>
</dbReference>
<dbReference type="SUPFAM" id="SSF159270">
    <property type="entry name" value="YmcC-like"/>
    <property type="match status" value="1"/>
</dbReference>
<dbReference type="Proteomes" id="UP000829384">
    <property type="component" value="Unassembled WGS sequence"/>
</dbReference>